<dbReference type="SUPFAM" id="SSF50800">
    <property type="entry name" value="PK beta-barrel domain-like"/>
    <property type="match status" value="1"/>
</dbReference>
<gene>
    <name evidence="2" type="ORF">EYS42_05130</name>
</gene>
<dbReference type="GO" id="GO:0003824">
    <property type="term" value="F:catalytic activity"/>
    <property type="evidence" value="ECO:0007669"/>
    <property type="project" value="InterPro"/>
</dbReference>
<dbReference type="PROSITE" id="PS51340">
    <property type="entry name" value="MOSC"/>
    <property type="match status" value="1"/>
</dbReference>
<dbReference type="Pfam" id="PF03473">
    <property type="entry name" value="MOSC"/>
    <property type="match status" value="1"/>
</dbReference>
<dbReference type="GO" id="GO:0030151">
    <property type="term" value="F:molybdenum ion binding"/>
    <property type="evidence" value="ECO:0007669"/>
    <property type="project" value="InterPro"/>
</dbReference>
<evidence type="ECO:0000259" key="1">
    <source>
        <dbReference type="PROSITE" id="PS51340"/>
    </source>
</evidence>
<accession>A0A4Q9H4T2</accession>
<dbReference type="Gene3D" id="2.40.33.20">
    <property type="entry name" value="PK beta-barrel domain-like"/>
    <property type="match status" value="1"/>
</dbReference>
<dbReference type="InterPro" id="IPR005302">
    <property type="entry name" value="MoCF_Sase_C"/>
</dbReference>
<dbReference type="Proteomes" id="UP000292120">
    <property type="component" value="Unassembled WGS sequence"/>
</dbReference>
<name>A0A4Q9H4T2_9BURK</name>
<dbReference type="InterPro" id="IPR011037">
    <property type="entry name" value="Pyrv_Knase-like_insert_dom_sf"/>
</dbReference>
<dbReference type="RefSeq" id="WP_130966786.1">
    <property type="nucleotide sequence ID" value="NZ_SIXI01000002.1"/>
</dbReference>
<keyword evidence="3" id="KW-1185">Reference proteome</keyword>
<sequence>MHDAVTLRQLVQQFPRPGRLETIVLRPERLAPVRVVPEVQALAGLGLAGDRMASKKPSRGAAASGKGSARQVTLIQAEHLATLGALLGEGPIDPTRLRRNLVVSGLNLLAAKALFKDQPVRLRLGPDVLLELTGPCDPCSRMEAELGPGGYNAMRGHGGMTARIVQGGWLQQGCTVTVEFPTPEPTEVPSSP</sequence>
<dbReference type="InterPro" id="IPR052716">
    <property type="entry name" value="MOSC_domain"/>
</dbReference>
<comment type="caution">
    <text evidence="2">The sequence shown here is derived from an EMBL/GenBank/DDBJ whole genome shotgun (WGS) entry which is preliminary data.</text>
</comment>
<reference evidence="2 3" key="1">
    <citation type="submission" date="2019-02" db="EMBL/GenBank/DDBJ databases">
        <title>Aquabacterium sp. strain KMB7.</title>
        <authorList>
            <person name="Chen W.-M."/>
        </authorList>
    </citation>
    <scope>NUCLEOTIDE SEQUENCE [LARGE SCALE GENOMIC DNA]</scope>
    <source>
        <strain evidence="2 3">KMB7</strain>
    </source>
</reference>
<evidence type="ECO:0000313" key="2">
    <source>
        <dbReference type="EMBL" id="TBO32574.1"/>
    </source>
</evidence>
<feature type="domain" description="MOSC" evidence="1">
    <location>
        <begin position="34"/>
        <end position="179"/>
    </location>
</feature>
<dbReference type="GO" id="GO:0030170">
    <property type="term" value="F:pyridoxal phosphate binding"/>
    <property type="evidence" value="ECO:0007669"/>
    <property type="project" value="InterPro"/>
</dbReference>
<dbReference type="PANTHER" id="PTHR36930:SF1">
    <property type="entry name" value="MOSC DOMAIN-CONTAINING PROTEIN"/>
    <property type="match status" value="1"/>
</dbReference>
<evidence type="ECO:0000313" key="3">
    <source>
        <dbReference type="Proteomes" id="UP000292120"/>
    </source>
</evidence>
<dbReference type="AlphaFoldDB" id="A0A4Q9H4T2"/>
<proteinExistence type="predicted"/>
<dbReference type="EMBL" id="SIXI01000002">
    <property type="protein sequence ID" value="TBO32574.1"/>
    <property type="molecule type" value="Genomic_DNA"/>
</dbReference>
<dbReference type="OrthoDB" id="1550913at2"/>
<protein>
    <submittedName>
        <fullName evidence="2">MOSC domain-containing protein</fullName>
    </submittedName>
</protein>
<dbReference type="PANTHER" id="PTHR36930">
    <property type="entry name" value="METAL-SULFUR CLUSTER BIOSYNTHESIS PROTEINS YUAD-RELATED"/>
    <property type="match status" value="1"/>
</dbReference>
<organism evidence="2 3">
    <name type="scientific">Aquabacterium lacunae</name>
    <dbReference type="NCBI Taxonomy" id="2528630"/>
    <lineage>
        <taxon>Bacteria</taxon>
        <taxon>Pseudomonadati</taxon>
        <taxon>Pseudomonadota</taxon>
        <taxon>Betaproteobacteria</taxon>
        <taxon>Burkholderiales</taxon>
        <taxon>Aquabacterium</taxon>
    </lineage>
</organism>